<dbReference type="GO" id="GO:0000398">
    <property type="term" value="P:mRNA splicing, via spliceosome"/>
    <property type="evidence" value="ECO:0007669"/>
    <property type="project" value="TreeGrafter"/>
</dbReference>
<dbReference type="InterPro" id="IPR016024">
    <property type="entry name" value="ARM-type_fold"/>
</dbReference>
<proteinExistence type="predicted"/>
<feature type="domain" description="MIF4G" evidence="3">
    <location>
        <begin position="53"/>
        <end position="247"/>
    </location>
</feature>
<dbReference type="PANTHER" id="PTHR18034">
    <property type="entry name" value="CELL CYCLE CONTROL PROTEIN CWF22-RELATED"/>
    <property type="match status" value="1"/>
</dbReference>
<name>A0A9P0JCW9_APHGO</name>
<organism evidence="4 5">
    <name type="scientific">Aphis gossypii</name>
    <name type="common">Cotton aphid</name>
    <dbReference type="NCBI Taxonomy" id="80765"/>
    <lineage>
        <taxon>Eukaryota</taxon>
        <taxon>Metazoa</taxon>
        <taxon>Ecdysozoa</taxon>
        <taxon>Arthropoda</taxon>
        <taxon>Hexapoda</taxon>
        <taxon>Insecta</taxon>
        <taxon>Pterygota</taxon>
        <taxon>Neoptera</taxon>
        <taxon>Paraneoptera</taxon>
        <taxon>Hemiptera</taxon>
        <taxon>Sternorrhyncha</taxon>
        <taxon>Aphidomorpha</taxon>
        <taxon>Aphidoidea</taxon>
        <taxon>Aphididae</taxon>
        <taxon>Aphidini</taxon>
        <taxon>Aphis</taxon>
        <taxon>Aphis</taxon>
    </lineage>
</organism>
<evidence type="ECO:0000256" key="1">
    <source>
        <dbReference type="ARBA" id="ARBA00004324"/>
    </source>
</evidence>
<reference evidence="4" key="2">
    <citation type="submission" date="2022-10" db="EMBL/GenBank/DDBJ databases">
        <authorList>
            <consortium name="ENA_rothamsted_submissions"/>
            <consortium name="culmorum"/>
            <person name="King R."/>
        </authorList>
    </citation>
    <scope>NUCLEOTIDE SEQUENCE</scope>
</reference>
<evidence type="ECO:0000259" key="3">
    <source>
        <dbReference type="SMART" id="SM00543"/>
    </source>
</evidence>
<dbReference type="EMBL" id="OU899036">
    <property type="protein sequence ID" value="CAH1732440.1"/>
    <property type="molecule type" value="Genomic_DNA"/>
</dbReference>
<keyword evidence="5" id="KW-1185">Reference proteome</keyword>
<evidence type="ECO:0000313" key="5">
    <source>
        <dbReference type="Proteomes" id="UP001154329"/>
    </source>
</evidence>
<feature type="region of interest" description="Disordered" evidence="2">
    <location>
        <begin position="1"/>
        <end position="40"/>
    </location>
</feature>
<comment type="subcellular location">
    <subcellularLocation>
        <location evidence="1">Nucleus speckle</location>
    </subcellularLocation>
</comment>
<evidence type="ECO:0000313" key="4">
    <source>
        <dbReference type="EMBL" id="CAH1732440.1"/>
    </source>
</evidence>
<dbReference type="PANTHER" id="PTHR18034:SF3">
    <property type="entry name" value="PRE-MRNA-SPLICING FACTOR CWC22 HOMOLOG"/>
    <property type="match status" value="1"/>
</dbReference>
<feature type="compositionally biased region" description="Polar residues" evidence="2">
    <location>
        <begin position="9"/>
        <end position="25"/>
    </location>
</feature>
<dbReference type="Proteomes" id="UP001154329">
    <property type="component" value="Chromosome 3"/>
</dbReference>
<dbReference type="GO" id="GO:0003723">
    <property type="term" value="F:RNA binding"/>
    <property type="evidence" value="ECO:0007669"/>
    <property type="project" value="InterPro"/>
</dbReference>
<dbReference type="SMART" id="SM00543">
    <property type="entry name" value="MIF4G"/>
    <property type="match status" value="1"/>
</dbReference>
<reference evidence="4" key="1">
    <citation type="submission" date="2022-02" db="EMBL/GenBank/DDBJ databases">
        <authorList>
            <person name="King R."/>
        </authorList>
    </citation>
    <scope>NUCLEOTIDE SEQUENCE</scope>
</reference>
<feature type="compositionally biased region" description="Basic and acidic residues" evidence="2">
    <location>
        <begin position="26"/>
        <end position="40"/>
    </location>
</feature>
<dbReference type="InterPro" id="IPR050781">
    <property type="entry name" value="CWC22_splicing_factor"/>
</dbReference>
<dbReference type="GO" id="GO:0071013">
    <property type="term" value="C:catalytic step 2 spliceosome"/>
    <property type="evidence" value="ECO:0007669"/>
    <property type="project" value="TreeGrafter"/>
</dbReference>
<dbReference type="AlphaFoldDB" id="A0A9P0JCW9"/>
<gene>
    <name evidence="4" type="ORF">APHIGO_LOCUS8930</name>
</gene>
<dbReference type="SUPFAM" id="SSF48371">
    <property type="entry name" value="ARM repeat"/>
    <property type="match status" value="1"/>
</dbReference>
<evidence type="ECO:0000256" key="2">
    <source>
        <dbReference type="SAM" id="MobiDB-lite"/>
    </source>
</evidence>
<dbReference type="InterPro" id="IPR003890">
    <property type="entry name" value="MIF4G-like_typ-3"/>
</dbReference>
<accession>A0A9P0JCW9</accession>
<dbReference type="Pfam" id="PF02854">
    <property type="entry name" value="MIF4G"/>
    <property type="match status" value="1"/>
</dbReference>
<protein>
    <recommendedName>
        <fullName evidence="3">MIF4G domain-containing protein</fullName>
    </recommendedName>
</protein>
<sequence>MENQMEMLSISTSPSNNEEPGTRSNNKNDENDEQRSIDKSRDVNQRAAWNMLSTKICYLVSITNSINIGIVKEKLLRQNMIRGKHLFCHFILQAQLTSSQKTHVYATLVAVINLELPEIGELVLNRFIMKFKSAYFEENYAAWFSCLIFIGHLINHSVADEMLGVELLTLIFEQQTTFSFEIMRVAIQFLEICGKNISYVFQKWLTEILDKIHNFVNDKQIDIEDRKCLNLRLSKLLNNQFNPKYLDLVPPYACQTTHFSTLDSVENNESYTIGYRYDPEYESNEKKYILELQKYDDEEESVDYY</sequence>
<dbReference type="Gene3D" id="1.25.40.180">
    <property type="match status" value="1"/>
</dbReference>
<dbReference type="GO" id="GO:0016607">
    <property type="term" value="C:nuclear speck"/>
    <property type="evidence" value="ECO:0007669"/>
    <property type="project" value="UniProtKB-SubCell"/>
</dbReference>